<dbReference type="OrthoDB" id="9773060at2"/>
<evidence type="ECO:0000313" key="5">
    <source>
        <dbReference type="Proteomes" id="UP000282454"/>
    </source>
</evidence>
<accession>A0A421BC47</accession>
<evidence type="ECO:0000259" key="3">
    <source>
        <dbReference type="Pfam" id="PF01555"/>
    </source>
</evidence>
<dbReference type="Pfam" id="PF01555">
    <property type="entry name" value="N6_N4_Mtase"/>
    <property type="match status" value="1"/>
</dbReference>
<keyword evidence="1 4" id="KW-0489">Methyltransferase</keyword>
<dbReference type="Proteomes" id="UP000282454">
    <property type="component" value="Unassembled WGS sequence"/>
</dbReference>
<proteinExistence type="predicted"/>
<keyword evidence="2" id="KW-0808">Transferase</keyword>
<evidence type="ECO:0000256" key="1">
    <source>
        <dbReference type="ARBA" id="ARBA00022603"/>
    </source>
</evidence>
<protein>
    <submittedName>
        <fullName evidence="4">DNA methylase</fullName>
    </submittedName>
</protein>
<dbReference type="InterPro" id="IPR029063">
    <property type="entry name" value="SAM-dependent_MTases_sf"/>
</dbReference>
<dbReference type="GO" id="GO:0003677">
    <property type="term" value="F:DNA binding"/>
    <property type="evidence" value="ECO:0007669"/>
    <property type="project" value="InterPro"/>
</dbReference>
<dbReference type="SUPFAM" id="SSF53335">
    <property type="entry name" value="S-adenosyl-L-methionine-dependent methyltransferases"/>
    <property type="match status" value="1"/>
</dbReference>
<comment type="caution">
    <text evidence="4">The sequence shown here is derived from an EMBL/GenBank/DDBJ whole genome shotgun (WGS) entry which is preliminary data.</text>
</comment>
<reference evidence="4 5" key="1">
    <citation type="submission" date="2018-10" db="EMBL/GenBank/DDBJ databases">
        <title>Genomic Encyclopedia of Archaeal and Bacterial Type Strains, Phase II (KMG-II): from individual species to whole genera.</title>
        <authorList>
            <person name="Goeker M."/>
        </authorList>
    </citation>
    <scope>NUCLEOTIDE SEQUENCE [LARGE SCALE GENOMIC DNA]</scope>
    <source>
        <strain evidence="4 5">DSM 45657</strain>
    </source>
</reference>
<dbReference type="AlphaFoldDB" id="A0A421BC47"/>
<dbReference type="GO" id="GO:0008170">
    <property type="term" value="F:N-methyltransferase activity"/>
    <property type="evidence" value="ECO:0007669"/>
    <property type="project" value="InterPro"/>
</dbReference>
<gene>
    <name evidence="4" type="ORF">CLV68_2489</name>
</gene>
<sequence>MNTNTPDPSDHQAPGGGSVWLTGQTDLATQLADGGYHPRTATDPDLIPPAIAAEIISRYTWPGELVLDPDCGPGTTLVEALRHGRPALGLTTNPRWWRLARTNITAAKHAGAWSDGSVLDHPATALTHIRAAGTRGTATLAITALRNPTRPDAVTDLTTTLNHTRAVLHPDGHIAVVAAPTRDARGELLDLPTTIHTAARAAGLVPVHHAIAVTAALHHERVHTRASLTERRRVRRHPSGRPIALVAHRHVLVFRPAHVAVLASAARGVRDVDGSSVGVARYRRNELQSRRLTEPVMEGVAA</sequence>
<feature type="domain" description="DNA methylase N-4/N-6" evidence="3">
    <location>
        <begin position="36"/>
        <end position="95"/>
    </location>
</feature>
<dbReference type="Gene3D" id="3.40.50.150">
    <property type="entry name" value="Vaccinia Virus protein VP39"/>
    <property type="match status" value="1"/>
</dbReference>
<dbReference type="InterPro" id="IPR002941">
    <property type="entry name" value="DNA_methylase_N4/N6"/>
</dbReference>
<organism evidence="4 5">
    <name type="scientific">Actinokineospora cianjurensis</name>
    <dbReference type="NCBI Taxonomy" id="585224"/>
    <lineage>
        <taxon>Bacteria</taxon>
        <taxon>Bacillati</taxon>
        <taxon>Actinomycetota</taxon>
        <taxon>Actinomycetes</taxon>
        <taxon>Pseudonocardiales</taxon>
        <taxon>Pseudonocardiaceae</taxon>
        <taxon>Actinokineospora</taxon>
    </lineage>
</organism>
<dbReference type="EMBL" id="RCDD01000001">
    <property type="protein sequence ID" value="RLK61944.1"/>
    <property type="molecule type" value="Genomic_DNA"/>
</dbReference>
<keyword evidence="5" id="KW-1185">Reference proteome</keyword>
<evidence type="ECO:0000313" key="4">
    <source>
        <dbReference type="EMBL" id="RLK61944.1"/>
    </source>
</evidence>
<name>A0A421BC47_9PSEU</name>
<dbReference type="RefSeq" id="WP_121390505.1">
    <property type="nucleotide sequence ID" value="NZ_RCDD01000001.1"/>
</dbReference>
<dbReference type="GO" id="GO:0032259">
    <property type="term" value="P:methylation"/>
    <property type="evidence" value="ECO:0007669"/>
    <property type="project" value="UniProtKB-KW"/>
</dbReference>
<evidence type="ECO:0000256" key="2">
    <source>
        <dbReference type="ARBA" id="ARBA00022679"/>
    </source>
</evidence>